<feature type="domain" description="PhoU" evidence="8">
    <location>
        <begin position="122"/>
        <end position="204"/>
    </location>
</feature>
<evidence type="ECO:0000256" key="1">
    <source>
        <dbReference type="ARBA" id="ARBA00004496"/>
    </source>
</evidence>
<protein>
    <recommendedName>
        <fullName evidence="7">Phosphate-specific transport system accessory protein PhoU</fullName>
    </recommendedName>
</protein>
<dbReference type="PANTHER" id="PTHR42930">
    <property type="entry name" value="PHOSPHATE-SPECIFIC TRANSPORT SYSTEM ACCESSORY PROTEIN PHOU"/>
    <property type="match status" value="1"/>
</dbReference>
<evidence type="ECO:0000313" key="9">
    <source>
        <dbReference type="EMBL" id="NMN97149.1"/>
    </source>
</evidence>
<comment type="subunit">
    <text evidence="3 7">Homodimer.</text>
</comment>
<reference evidence="9 10" key="2">
    <citation type="submission" date="2020-06" db="EMBL/GenBank/DDBJ databases">
        <title>Antribacter stalactiti gen. nov., sp. nov., a new member of the family Nacardiaceae isolated from a cave.</title>
        <authorList>
            <person name="Kim I.S."/>
        </authorList>
    </citation>
    <scope>NUCLEOTIDE SEQUENCE [LARGE SCALE GENOMIC DNA]</scope>
    <source>
        <strain evidence="9 10">YC2-7</strain>
    </source>
</reference>
<dbReference type="GO" id="GO:0005737">
    <property type="term" value="C:cytoplasm"/>
    <property type="evidence" value="ECO:0007669"/>
    <property type="project" value="UniProtKB-SubCell"/>
</dbReference>
<proteinExistence type="inferred from homology"/>
<dbReference type="SUPFAM" id="SSF109755">
    <property type="entry name" value="PhoU-like"/>
    <property type="match status" value="1"/>
</dbReference>
<dbReference type="RefSeq" id="WP_169589750.1">
    <property type="nucleotide sequence ID" value="NZ_VCQU01000006.1"/>
</dbReference>
<dbReference type="AlphaFoldDB" id="A0A848KFS5"/>
<gene>
    <name evidence="9" type="primary">phoU</name>
    <name evidence="9" type="ORF">FGL95_19080</name>
</gene>
<dbReference type="EMBL" id="VCQU01000006">
    <property type="protein sequence ID" value="NMN97149.1"/>
    <property type="molecule type" value="Genomic_DNA"/>
</dbReference>
<sequence>MRVAYNEQMNALSKILGEMAGLAGSAMERATQSLLQADLSLAESVITEYDQIAALSHQAEERAFALLALQAPVAGDLRSVVSGIQIVADVDRMGALALHVAKIARRRHPNHALPEEVNGYFAEMGRIAVALGAAAQEVLISRDPERALRLREEDEAMDDLHRHLFTVLMDRNWSHGVAAAVDVTLLGRFYERFADHAVEVGRRVVFLVTGTLPSDEDHEIDLAHGR</sequence>
<organism evidence="9 10">
    <name type="scientific">Antrihabitans stalactiti</name>
    <dbReference type="NCBI Taxonomy" id="2584121"/>
    <lineage>
        <taxon>Bacteria</taxon>
        <taxon>Bacillati</taxon>
        <taxon>Actinomycetota</taxon>
        <taxon>Actinomycetes</taxon>
        <taxon>Mycobacteriales</taxon>
        <taxon>Nocardiaceae</taxon>
        <taxon>Antrihabitans</taxon>
    </lineage>
</organism>
<keyword evidence="6 7" id="KW-0592">Phosphate transport</keyword>
<dbReference type="GO" id="GO:0045936">
    <property type="term" value="P:negative regulation of phosphate metabolic process"/>
    <property type="evidence" value="ECO:0007669"/>
    <property type="project" value="InterPro"/>
</dbReference>
<evidence type="ECO:0000256" key="2">
    <source>
        <dbReference type="ARBA" id="ARBA00008107"/>
    </source>
</evidence>
<evidence type="ECO:0000259" key="8">
    <source>
        <dbReference type="Pfam" id="PF01895"/>
    </source>
</evidence>
<dbReference type="GO" id="GO:0006817">
    <property type="term" value="P:phosphate ion transport"/>
    <property type="evidence" value="ECO:0007669"/>
    <property type="project" value="UniProtKB-KW"/>
</dbReference>
<dbReference type="Pfam" id="PF01895">
    <property type="entry name" value="PhoU"/>
    <property type="match status" value="2"/>
</dbReference>
<keyword evidence="4 7" id="KW-0813">Transport</keyword>
<evidence type="ECO:0000256" key="4">
    <source>
        <dbReference type="ARBA" id="ARBA00022448"/>
    </source>
</evidence>
<name>A0A848KFS5_9NOCA</name>
<keyword evidence="5 7" id="KW-0963">Cytoplasm</keyword>
<feature type="domain" description="PhoU" evidence="8">
    <location>
        <begin position="17"/>
        <end position="103"/>
    </location>
</feature>
<comment type="function">
    <text evidence="7">Plays a role in the regulation of phosphate uptake.</text>
</comment>
<dbReference type="GO" id="GO:0030643">
    <property type="term" value="P:intracellular phosphate ion homeostasis"/>
    <property type="evidence" value="ECO:0007669"/>
    <property type="project" value="InterPro"/>
</dbReference>
<reference evidence="9 10" key="1">
    <citation type="submission" date="2019-05" db="EMBL/GenBank/DDBJ databases">
        <authorList>
            <person name="Lee S.D."/>
        </authorList>
    </citation>
    <scope>NUCLEOTIDE SEQUENCE [LARGE SCALE GENOMIC DNA]</scope>
    <source>
        <strain evidence="9 10">YC2-7</strain>
    </source>
</reference>
<dbReference type="Gene3D" id="1.20.58.220">
    <property type="entry name" value="Phosphate transport system protein phou homolog 2, domain 2"/>
    <property type="match status" value="1"/>
</dbReference>
<dbReference type="PIRSF" id="PIRSF003107">
    <property type="entry name" value="PhoU"/>
    <property type="match status" value="1"/>
</dbReference>
<evidence type="ECO:0000256" key="6">
    <source>
        <dbReference type="ARBA" id="ARBA00022592"/>
    </source>
</evidence>
<evidence type="ECO:0000256" key="3">
    <source>
        <dbReference type="ARBA" id="ARBA00011738"/>
    </source>
</evidence>
<comment type="subcellular location">
    <subcellularLocation>
        <location evidence="1 7">Cytoplasm</location>
    </subcellularLocation>
</comment>
<dbReference type="InterPro" id="IPR028366">
    <property type="entry name" value="PhoU"/>
</dbReference>
<comment type="similarity">
    <text evidence="2 7">Belongs to the PhoU family.</text>
</comment>
<accession>A0A848KFS5</accession>
<evidence type="ECO:0000256" key="7">
    <source>
        <dbReference type="PIRNR" id="PIRNR003107"/>
    </source>
</evidence>
<dbReference type="FunFam" id="1.20.58.220:FF:000004">
    <property type="entry name" value="Phosphate-specific transport system accessory protein PhoU"/>
    <property type="match status" value="1"/>
</dbReference>
<dbReference type="NCBIfam" id="TIGR02135">
    <property type="entry name" value="phoU_full"/>
    <property type="match status" value="1"/>
</dbReference>
<evidence type="ECO:0000313" key="10">
    <source>
        <dbReference type="Proteomes" id="UP000535543"/>
    </source>
</evidence>
<dbReference type="InterPro" id="IPR038078">
    <property type="entry name" value="PhoU-like_sf"/>
</dbReference>
<evidence type="ECO:0000256" key="5">
    <source>
        <dbReference type="ARBA" id="ARBA00022490"/>
    </source>
</evidence>
<keyword evidence="10" id="KW-1185">Reference proteome</keyword>
<dbReference type="Proteomes" id="UP000535543">
    <property type="component" value="Unassembled WGS sequence"/>
</dbReference>
<dbReference type="PANTHER" id="PTHR42930:SF3">
    <property type="entry name" value="PHOSPHATE-SPECIFIC TRANSPORT SYSTEM ACCESSORY PROTEIN PHOU"/>
    <property type="match status" value="1"/>
</dbReference>
<comment type="caution">
    <text evidence="9">The sequence shown here is derived from an EMBL/GenBank/DDBJ whole genome shotgun (WGS) entry which is preliminary data.</text>
</comment>
<dbReference type="InterPro" id="IPR026022">
    <property type="entry name" value="PhoU_dom"/>
</dbReference>